<dbReference type="STRING" id="6293.A0A1I8EM10"/>
<evidence type="ECO:0000256" key="5">
    <source>
        <dbReference type="ARBA" id="ARBA00022825"/>
    </source>
</evidence>
<feature type="domain" description="Peptidase S8/S53" evidence="10">
    <location>
        <begin position="337"/>
        <end position="417"/>
    </location>
</feature>
<evidence type="ECO:0000256" key="8">
    <source>
        <dbReference type="PROSITE-ProRule" id="PRU01240"/>
    </source>
</evidence>
<evidence type="ECO:0000256" key="1">
    <source>
        <dbReference type="ARBA" id="ARBA00022670"/>
    </source>
</evidence>
<dbReference type="Gene3D" id="3.30.70.850">
    <property type="entry name" value="Peptidase S8, pro-domain"/>
    <property type="match status" value="1"/>
</dbReference>
<evidence type="ECO:0000256" key="7">
    <source>
        <dbReference type="ARBA" id="ARBA00023180"/>
    </source>
</evidence>
<feature type="compositionally biased region" description="Low complexity" evidence="9">
    <location>
        <begin position="137"/>
        <end position="157"/>
    </location>
</feature>
<evidence type="ECO:0000313" key="12">
    <source>
        <dbReference type="WBParaSite" id="maker-PairedContig_306-snap-gene-0.11-mRNA-1"/>
    </source>
</evidence>
<evidence type="ECO:0000256" key="9">
    <source>
        <dbReference type="SAM" id="MobiDB-lite"/>
    </source>
</evidence>
<keyword evidence="4" id="KW-0378">Hydrolase</keyword>
<evidence type="ECO:0000256" key="3">
    <source>
        <dbReference type="ARBA" id="ARBA00022729"/>
    </source>
</evidence>
<accession>A0A1I8EM10</accession>
<dbReference type="PANTHER" id="PTHR42884">
    <property type="entry name" value="PROPROTEIN CONVERTASE SUBTILISIN/KEXIN-RELATED"/>
    <property type="match status" value="1"/>
</dbReference>
<dbReference type="PROSITE" id="PS00136">
    <property type="entry name" value="SUBTILASE_ASP"/>
    <property type="match status" value="1"/>
</dbReference>
<keyword evidence="3" id="KW-0732">Signal</keyword>
<dbReference type="GO" id="GO:0004252">
    <property type="term" value="F:serine-type endopeptidase activity"/>
    <property type="evidence" value="ECO:0007669"/>
    <property type="project" value="InterPro"/>
</dbReference>
<dbReference type="WBParaSite" id="maker-PairedContig_306-snap-gene-0.11-mRNA-1">
    <property type="protein sequence ID" value="maker-PairedContig_306-snap-gene-0.11-mRNA-1"/>
    <property type="gene ID" value="maker-PairedContig_306-snap-gene-0.11"/>
</dbReference>
<dbReference type="Gene3D" id="3.40.50.200">
    <property type="entry name" value="Peptidase S8/S53 domain"/>
    <property type="match status" value="1"/>
</dbReference>
<evidence type="ECO:0008006" key="13">
    <source>
        <dbReference type="Google" id="ProtNLM"/>
    </source>
</evidence>
<feature type="region of interest" description="Disordered" evidence="9">
    <location>
        <begin position="135"/>
        <end position="157"/>
    </location>
</feature>
<dbReference type="GO" id="GO:0005802">
    <property type="term" value="C:trans-Golgi network"/>
    <property type="evidence" value="ECO:0007669"/>
    <property type="project" value="TreeGrafter"/>
</dbReference>
<protein>
    <recommendedName>
        <fullName evidence="13">Peptidase S8/S53 domain-containing protein</fullName>
    </recommendedName>
</protein>
<keyword evidence="7" id="KW-0325">Glycoprotein</keyword>
<sequence length="442" mass="49545">MALSRKCTLPTYKHSVWDNQKSARGTHRVKVNNETSVHILNSVAGNQLACCSNTNVFKFPIMNEENNSVLKGNRTTYQTCPLNRNYRSLSRQRVHTSVTSLSFIVLSLAFLSMSQFSLVAADELNSSDTVIELTPVGGSNNHSSGRSSSYGTGTSQSSSTALRKAYTNQFAVRITGGDILEANKLAAKHGFINLGPVLPNDEYFLFESRQMRKRSTRRRRNAQTNSIAREPKVEWIEQQIAKKRVKRDYMSMNTLSSAVHLQRFKGNEISDDLTIIASDDVQQQYASSRNRNAGTRSVGNYNLNDPLWSDMWYLNAAAYDRGLDHNVREAWDLGYTGRGVVVTILDDGLERTHPDIAPNYDAKASYDVNDRDEDPTPRYDYTDENRHGTRCAGEVAAIFNNSLCIVGIAYNARIGGTILPAYRSKKVFFGKKTTTKSLPYRD</sequence>
<dbReference type="Pfam" id="PF16470">
    <property type="entry name" value="S8_pro-domain"/>
    <property type="match status" value="1"/>
</dbReference>
<comment type="similarity">
    <text evidence="8">Belongs to the peptidase S8 family.</text>
</comment>
<evidence type="ECO:0000256" key="4">
    <source>
        <dbReference type="ARBA" id="ARBA00022801"/>
    </source>
</evidence>
<feature type="domain" description="Peptidase S8 pro-domain" evidence="11">
    <location>
        <begin position="169"/>
        <end position="247"/>
    </location>
</feature>
<dbReference type="Pfam" id="PF00082">
    <property type="entry name" value="Peptidase_S8"/>
    <property type="match status" value="1"/>
</dbReference>
<dbReference type="InterPro" id="IPR022398">
    <property type="entry name" value="Peptidase_S8_His-AS"/>
</dbReference>
<dbReference type="AlphaFoldDB" id="A0A1I8EM10"/>
<keyword evidence="6" id="KW-0865">Zymogen</keyword>
<dbReference type="PROSITE" id="PS51892">
    <property type="entry name" value="SUBTILASE"/>
    <property type="match status" value="1"/>
</dbReference>
<evidence type="ECO:0000256" key="6">
    <source>
        <dbReference type="ARBA" id="ARBA00023145"/>
    </source>
</evidence>
<reference evidence="12" key="1">
    <citation type="submission" date="2016-11" db="UniProtKB">
        <authorList>
            <consortium name="WormBaseParasite"/>
        </authorList>
    </citation>
    <scope>IDENTIFICATION</scope>
    <source>
        <strain evidence="12">pt0022</strain>
    </source>
</reference>
<organism evidence="12">
    <name type="scientific">Wuchereria bancrofti</name>
    <dbReference type="NCBI Taxonomy" id="6293"/>
    <lineage>
        <taxon>Eukaryota</taxon>
        <taxon>Metazoa</taxon>
        <taxon>Ecdysozoa</taxon>
        <taxon>Nematoda</taxon>
        <taxon>Chromadorea</taxon>
        <taxon>Rhabditida</taxon>
        <taxon>Spirurina</taxon>
        <taxon>Spiruromorpha</taxon>
        <taxon>Filarioidea</taxon>
        <taxon>Onchocercidae</taxon>
        <taxon>Wuchereria</taxon>
    </lineage>
</organism>
<dbReference type="InterPro" id="IPR038466">
    <property type="entry name" value="S8_pro-domain_sf"/>
</dbReference>
<dbReference type="InterPro" id="IPR000209">
    <property type="entry name" value="Peptidase_S8/S53_dom"/>
</dbReference>
<keyword evidence="2" id="KW-0165">Cleavage on pair of basic residues</keyword>
<dbReference type="PANTHER" id="PTHR42884:SF3">
    <property type="entry name" value="FURIN-LIKE PROTEASE 1, ISOFORMS 1_1-X_2"/>
    <property type="match status" value="1"/>
</dbReference>
<dbReference type="InterPro" id="IPR036852">
    <property type="entry name" value="Peptidase_S8/S53_dom_sf"/>
</dbReference>
<feature type="region of interest" description="Disordered" evidence="9">
    <location>
        <begin position="360"/>
        <end position="382"/>
    </location>
</feature>
<evidence type="ECO:0000259" key="10">
    <source>
        <dbReference type="Pfam" id="PF00082"/>
    </source>
</evidence>
<dbReference type="GO" id="GO:0000139">
    <property type="term" value="C:Golgi membrane"/>
    <property type="evidence" value="ECO:0007669"/>
    <property type="project" value="TreeGrafter"/>
</dbReference>
<keyword evidence="5" id="KW-0720">Serine protease</keyword>
<dbReference type="SUPFAM" id="SSF54897">
    <property type="entry name" value="Protease propeptides/inhibitors"/>
    <property type="match status" value="1"/>
</dbReference>
<dbReference type="GO" id="GO:0016486">
    <property type="term" value="P:peptide hormone processing"/>
    <property type="evidence" value="ECO:0007669"/>
    <property type="project" value="TreeGrafter"/>
</dbReference>
<dbReference type="PROSITE" id="PS00137">
    <property type="entry name" value="SUBTILASE_HIS"/>
    <property type="match status" value="1"/>
</dbReference>
<evidence type="ECO:0000256" key="2">
    <source>
        <dbReference type="ARBA" id="ARBA00022685"/>
    </source>
</evidence>
<dbReference type="InterPro" id="IPR032815">
    <property type="entry name" value="S8_pro-domain"/>
</dbReference>
<dbReference type="FunFam" id="3.30.70.850:FF:000001">
    <property type="entry name" value="Proprotein convertase subtilisin/kexin type 5"/>
    <property type="match status" value="1"/>
</dbReference>
<keyword evidence="1" id="KW-0645">Protease</keyword>
<dbReference type="SUPFAM" id="SSF52743">
    <property type="entry name" value="Subtilisin-like"/>
    <property type="match status" value="1"/>
</dbReference>
<dbReference type="PRINTS" id="PR00723">
    <property type="entry name" value="SUBTILISIN"/>
</dbReference>
<dbReference type="InterPro" id="IPR015500">
    <property type="entry name" value="Peptidase_S8_subtilisin-rel"/>
</dbReference>
<evidence type="ECO:0000259" key="11">
    <source>
        <dbReference type="Pfam" id="PF16470"/>
    </source>
</evidence>
<name>A0A1I8EM10_WUCBA</name>
<proteinExistence type="inferred from homology"/>
<comment type="caution">
    <text evidence="8">Lacks conserved residue(s) required for the propagation of feature annotation.</text>
</comment>
<dbReference type="InterPro" id="IPR023827">
    <property type="entry name" value="Peptidase_S8_Asp-AS"/>
</dbReference>